<dbReference type="InterPro" id="IPR018300">
    <property type="entry name" value="Aminotrans_IV_CS"/>
</dbReference>
<dbReference type="CDD" id="cd01558">
    <property type="entry name" value="D-AAT_like"/>
    <property type="match status" value="1"/>
</dbReference>
<evidence type="ECO:0000256" key="18">
    <source>
        <dbReference type="RuleBase" id="RU364094"/>
    </source>
</evidence>
<evidence type="ECO:0000256" key="8">
    <source>
        <dbReference type="ARBA" id="ARBA00022576"/>
    </source>
</evidence>
<dbReference type="AlphaFoldDB" id="A0A2R6XXS5"/>
<comment type="similarity">
    <text evidence="6 16">Belongs to the class-IV pyridoxal-phosphate-dependent aminotransferase family.</text>
</comment>
<dbReference type="InterPro" id="IPR001544">
    <property type="entry name" value="Aminotrans_IV"/>
</dbReference>
<evidence type="ECO:0000256" key="17">
    <source>
        <dbReference type="RuleBase" id="RU004516"/>
    </source>
</evidence>
<evidence type="ECO:0000256" key="4">
    <source>
        <dbReference type="ARBA" id="ARBA00004931"/>
    </source>
</evidence>
<comment type="cofactor">
    <cofactor evidence="1 17">
        <name>pyridoxal 5'-phosphate</name>
        <dbReference type="ChEBI" id="CHEBI:597326"/>
    </cofactor>
</comment>
<dbReference type="NCBIfam" id="NF006185">
    <property type="entry name" value="PRK08320.1"/>
    <property type="match status" value="1"/>
</dbReference>
<comment type="pathway">
    <text evidence="4 18">Amino-acid biosynthesis; L-valine biosynthesis; L-valine from pyruvate: step 4/4.</text>
</comment>
<name>A0A2R6XXS5_9BACL</name>
<dbReference type="GO" id="GO:0052655">
    <property type="term" value="F:L-valine-2-oxoglutarate transaminase activity"/>
    <property type="evidence" value="ECO:0007669"/>
    <property type="project" value="RHEA"/>
</dbReference>
<evidence type="ECO:0000256" key="3">
    <source>
        <dbReference type="ARBA" id="ARBA00004824"/>
    </source>
</evidence>
<dbReference type="PANTHER" id="PTHR42743:SF11">
    <property type="entry name" value="AMINODEOXYCHORISMATE LYASE"/>
    <property type="match status" value="1"/>
</dbReference>
<sequence>MFIFLDGSWVTREEATVSVFDHGLLYGDGVFEGIRAYDGVVFRLKEHIDRLYQSAKAILLEIPYTPEEMHELVLELLRKNNFRSAYIRLIVTRGVGDLGLDPFKCPRASVIIIAQELALFPAELYEKGIQVVTVSTRRNRNDVLAPAIKSLNYLNNIMAKIEARRAGAQEALMLNTEGFVAEGTGENVFLVRKNALLTPPAYIGALKGITRQAVIDLAGGLGFTVLEQPFTLHDVYTADEMFFTGTAAEIVPVVMVDGRTIGEGVPGTMTKQLSQAFHDLVRQDGSRIESSVKQVS</sequence>
<dbReference type="GO" id="GO:0052654">
    <property type="term" value="F:L-leucine-2-oxoglutarate transaminase activity"/>
    <property type="evidence" value="ECO:0007669"/>
    <property type="project" value="RHEA"/>
</dbReference>
<evidence type="ECO:0000256" key="16">
    <source>
        <dbReference type="RuleBase" id="RU004106"/>
    </source>
</evidence>
<dbReference type="GO" id="GO:0009097">
    <property type="term" value="P:isoleucine biosynthetic process"/>
    <property type="evidence" value="ECO:0007669"/>
    <property type="project" value="UniProtKB-UniPathway"/>
</dbReference>
<dbReference type="FunFam" id="3.30.470.10:FF:000006">
    <property type="entry name" value="Branched-chain-amino-acid aminotransferase"/>
    <property type="match status" value="1"/>
</dbReference>
<dbReference type="GO" id="GO:0009098">
    <property type="term" value="P:L-leucine biosynthetic process"/>
    <property type="evidence" value="ECO:0007669"/>
    <property type="project" value="UniProtKB-UniPathway"/>
</dbReference>
<reference evidence="20" key="1">
    <citation type="journal article" date="2018" name="Sci. Rep.">
        <title>Lignite coal burning seam in the remote Altai Mountains harbors a hydrogen-driven thermophilic microbial community.</title>
        <authorList>
            <person name="Kadnikov V.V."/>
            <person name="Mardanov A.V."/>
            <person name="Ivasenko D.A."/>
            <person name="Antsiferov D.V."/>
            <person name="Beletsky A.V."/>
            <person name="Karnachuk O.V."/>
            <person name="Ravin N.V."/>
        </authorList>
    </citation>
    <scope>NUCLEOTIDE SEQUENCE [LARGE SCALE GENOMIC DNA]</scope>
</reference>
<evidence type="ECO:0000256" key="7">
    <source>
        <dbReference type="ARBA" id="ARBA00011738"/>
    </source>
</evidence>
<evidence type="ECO:0000256" key="13">
    <source>
        <dbReference type="ARBA" id="ARBA00048212"/>
    </source>
</evidence>
<evidence type="ECO:0000256" key="9">
    <source>
        <dbReference type="ARBA" id="ARBA00022605"/>
    </source>
</evidence>
<evidence type="ECO:0000256" key="5">
    <source>
        <dbReference type="ARBA" id="ARBA00005072"/>
    </source>
</evidence>
<keyword evidence="11 17" id="KW-0663">Pyridoxal phosphate</keyword>
<dbReference type="NCBIfam" id="TIGR01122">
    <property type="entry name" value="ilvE_I"/>
    <property type="match status" value="1"/>
</dbReference>
<evidence type="ECO:0000256" key="1">
    <source>
        <dbReference type="ARBA" id="ARBA00001933"/>
    </source>
</evidence>
<keyword evidence="9 18" id="KW-0028">Amino-acid biosynthesis</keyword>
<dbReference type="UniPathway" id="UPA00047">
    <property type="reaction ID" value="UER00058"/>
</dbReference>
<proteinExistence type="inferred from homology"/>
<evidence type="ECO:0000256" key="12">
    <source>
        <dbReference type="ARBA" id="ARBA00023304"/>
    </source>
</evidence>
<dbReference type="Pfam" id="PF01063">
    <property type="entry name" value="Aminotran_4"/>
    <property type="match status" value="1"/>
</dbReference>
<evidence type="ECO:0000313" key="20">
    <source>
        <dbReference type="Proteomes" id="UP000244338"/>
    </source>
</evidence>
<comment type="function">
    <text evidence="2 18">Acts on leucine, isoleucine and valine.</text>
</comment>
<comment type="pathway">
    <text evidence="5 18">Amino-acid biosynthesis; L-leucine biosynthesis; L-leucine from 3-methyl-2-oxobutanoate: step 4/4.</text>
</comment>
<protein>
    <recommendedName>
        <fullName evidence="18">Branched-chain-amino-acid aminotransferase</fullName>
        <shortName evidence="18">BCAT</shortName>
        <ecNumber evidence="18">2.6.1.42</ecNumber>
    </recommendedName>
</protein>
<dbReference type="PROSITE" id="PS00770">
    <property type="entry name" value="AA_TRANSFER_CLASS_4"/>
    <property type="match status" value="1"/>
</dbReference>
<dbReference type="Gene3D" id="3.20.10.10">
    <property type="entry name" value="D-amino Acid Aminotransferase, subunit A, domain 2"/>
    <property type="match status" value="1"/>
</dbReference>
<keyword evidence="10 18" id="KW-0808">Transferase</keyword>
<keyword evidence="8 18" id="KW-0032">Aminotransferase</keyword>
<dbReference type="InterPro" id="IPR043131">
    <property type="entry name" value="BCAT-like_N"/>
</dbReference>
<dbReference type="PANTHER" id="PTHR42743">
    <property type="entry name" value="AMINO-ACID AMINOTRANSFERASE"/>
    <property type="match status" value="1"/>
</dbReference>
<evidence type="ECO:0000256" key="14">
    <source>
        <dbReference type="ARBA" id="ARBA00048798"/>
    </source>
</evidence>
<evidence type="ECO:0000313" key="19">
    <source>
        <dbReference type="EMBL" id="PTQ55226.1"/>
    </source>
</evidence>
<dbReference type="EMBL" id="PEBX01000162">
    <property type="protein sequence ID" value="PTQ55226.1"/>
    <property type="molecule type" value="Genomic_DNA"/>
</dbReference>
<dbReference type="Gene3D" id="3.30.470.10">
    <property type="match status" value="1"/>
</dbReference>
<comment type="caution">
    <text evidence="19">The sequence shown here is derived from an EMBL/GenBank/DDBJ whole genome shotgun (WGS) entry which is preliminary data.</text>
</comment>
<dbReference type="InterPro" id="IPR005785">
    <property type="entry name" value="B_amino_transI"/>
</dbReference>
<comment type="catalytic activity">
    <reaction evidence="14 18">
        <text>L-isoleucine + 2-oxoglutarate = (S)-3-methyl-2-oxopentanoate + L-glutamate</text>
        <dbReference type="Rhea" id="RHEA:24801"/>
        <dbReference type="ChEBI" id="CHEBI:16810"/>
        <dbReference type="ChEBI" id="CHEBI:29985"/>
        <dbReference type="ChEBI" id="CHEBI:35146"/>
        <dbReference type="ChEBI" id="CHEBI:58045"/>
        <dbReference type="EC" id="2.6.1.42"/>
    </reaction>
</comment>
<keyword evidence="12 18" id="KW-0100">Branched-chain amino acid biosynthesis</keyword>
<evidence type="ECO:0000256" key="10">
    <source>
        <dbReference type="ARBA" id="ARBA00022679"/>
    </source>
</evidence>
<dbReference type="SUPFAM" id="SSF56752">
    <property type="entry name" value="D-aminoacid aminotransferase-like PLP-dependent enzymes"/>
    <property type="match status" value="1"/>
</dbReference>
<evidence type="ECO:0000256" key="6">
    <source>
        <dbReference type="ARBA" id="ARBA00009320"/>
    </source>
</evidence>
<comment type="catalytic activity">
    <reaction evidence="13 18">
        <text>L-valine + 2-oxoglutarate = 3-methyl-2-oxobutanoate + L-glutamate</text>
        <dbReference type="Rhea" id="RHEA:24813"/>
        <dbReference type="ChEBI" id="CHEBI:11851"/>
        <dbReference type="ChEBI" id="CHEBI:16810"/>
        <dbReference type="ChEBI" id="CHEBI:29985"/>
        <dbReference type="ChEBI" id="CHEBI:57762"/>
        <dbReference type="EC" id="2.6.1.42"/>
    </reaction>
</comment>
<accession>A0A2R6XXS5</accession>
<evidence type="ECO:0000256" key="15">
    <source>
        <dbReference type="ARBA" id="ARBA00049229"/>
    </source>
</evidence>
<dbReference type="NCBIfam" id="NF005146">
    <property type="entry name" value="PRK06606.1"/>
    <property type="match status" value="1"/>
</dbReference>
<evidence type="ECO:0000256" key="11">
    <source>
        <dbReference type="ARBA" id="ARBA00022898"/>
    </source>
</evidence>
<comment type="catalytic activity">
    <reaction evidence="15 18">
        <text>L-leucine + 2-oxoglutarate = 4-methyl-2-oxopentanoate + L-glutamate</text>
        <dbReference type="Rhea" id="RHEA:18321"/>
        <dbReference type="ChEBI" id="CHEBI:16810"/>
        <dbReference type="ChEBI" id="CHEBI:17865"/>
        <dbReference type="ChEBI" id="CHEBI:29985"/>
        <dbReference type="ChEBI" id="CHEBI:57427"/>
        <dbReference type="EC" id="2.6.1.42"/>
    </reaction>
</comment>
<comment type="subunit">
    <text evidence="7">Homodimer.</text>
</comment>
<dbReference type="Proteomes" id="UP000244338">
    <property type="component" value="Unassembled WGS sequence"/>
</dbReference>
<organism evidence="19 20">
    <name type="scientific">Candidatus Carbonibacillus altaicus</name>
    <dbReference type="NCBI Taxonomy" id="2163959"/>
    <lineage>
        <taxon>Bacteria</taxon>
        <taxon>Bacillati</taxon>
        <taxon>Bacillota</taxon>
        <taxon>Bacilli</taxon>
        <taxon>Bacillales</taxon>
        <taxon>Candidatus Carbonibacillus</taxon>
    </lineage>
</organism>
<dbReference type="InterPro" id="IPR043132">
    <property type="entry name" value="BCAT-like_C"/>
</dbReference>
<dbReference type="FunFam" id="3.20.10.10:FF:000002">
    <property type="entry name" value="D-alanine aminotransferase"/>
    <property type="match status" value="1"/>
</dbReference>
<dbReference type="UniPathway" id="UPA00048">
    <property type="reaction ID" value="UER00073"/>
</dbReference>
<dbReference type="UniPathway" id="UPA00049">
    <property type="reaction ID" value="UER00062"/>
</dbReference>
<dbReference type="GO" id="GO:0005829">
    <property type="term" value="C:cytosol"/>
    <property type="evidence" value="ECO:0007669"/>
    <property type="project" value="TreeGrafter"/>
</dbReference>
<dbReference type="EC" id="2.6.1.42" evidence="18"/>
<dbReference type="InterPro" id="IPR036038">
    <property type="entry name" value="Aminotransferase-like"/>
</dbReference>
<evidence type="ECO:0000256" key="2">
    <source>
        <dbReference type="ARBA" id="ARBA00003109"/>
    </source>
</evidence>
<gene>
    <name evidence="18" type="primary">ilvE</name>
    <name evidence="19" type="ORF">BSOLF_2853</name>
</gene>
<dbReference type="GO" id="GO:0009099">
    <property type="term" value="P:L-valine biosynthetic process"/>
    <property type="evidence" value="ECO:0007669"/>
    <property type="project" value="UniProtKB-UniPathway"/>
</dbReference>
<dbReference type="GO" id="GO:0052656">
    <property type="term" value="F:L-isoleucine-2-oxoglutarate transaminase activity"/>
    <property type="evidence" value="ECO:0007669"/>
    <property type="project" value="RHEA"/>
</dbReference>
<dbReference type="InterPro" id="IPR050571">
    <property type="entry name" value="Class-IV_PLP-Dep_Aminotrnsfr"/>
</dbReference>
<comment type="pathway">
    <text evidence="3 18">Amino-acid biosynthesis; L-isoleucine biosynthesis; L-isoleucine from 2-oxobutanoate: step 4/4.</text>
</comment>